<feature type="non-terminal residue" evidence="4">
    <location>
        <position position="1"/>
    </location>
</feature>
<evidence type="ECO:0000256" key="1">
    <source>
        <dbReference type="ARBA" id="ARBA00022490"/>
    </source>
</evidence>
<dbReference type="InterPro" id="IPR003395">
    <property type="entry name" value="RecF/RecN/SMC_N"/>
</dbReference>
<evidence type="ECO:0000313" key="4">
    <source>
        <dbReference type="EMBL" id="SVD52129.1"/>
    </source>
</evidence>
<sequence>VHFTKLKLIGFKSFIESNELVIGPGTTGIVGPNGCGKSNLVDALRWVMGETAPSQMRGGAMEDVIFNGTD</sequence>
<gene>
    <name evidence="4" type="ORF">METZ01_LOCUS404983</name>
</gene>
<dbReference type="GO" id="GO:0005737">
    <property type="term" value="C:cytoplasm"/>
    <property type="evidence" value="ECO:0007669"/>
    <property type="project" value="TreeGrafter"/>
</dbReference>
<evidence type="ECO:0000256" key="2">
    <source>
        <dbReference type="ARBA" id="ARBA00023125"/>
    </source>
</evidence>
<keyword evidence="1" id="KW-0963">Cytoplasm</keyword>
<dbReference type="GO" id="GO:0003677">
    <property type="term" value="F:DNA binding"/>
    <property type="evidence" value="ECO:0007669"/>
    <property type="project" value="UniProtKB-KW"/>
</dbReference>
<dbReference type="PANTHER" id="PTHR42963:SF1">
    <property type="entry name" value="DUF4476 DOMAIN-CONTAINING PROTEIN"/>
    <property type="match status" value="1"/>
</dbReference>
<dbReference type="PANTHER" id="PTHR42963">
    <property type="entry name" value="CHROMOSOME PARTITION PROTEIN MUKB"/>
    <property type="match status" value="1"/>
</dbReference>
<feature type="domain" description="RecF/RecN/SMC N-terminal" evidence="3">
    <location>
        <begin position="4"/>
        <end position="67"/>
    </location>
</feature>
<evidence type="ECO:0000259" key="3">
    <source>
        <dbReference type="Pfam" id="PF02463"/>
    </source>
</evidence>
<organism evidence="4">
    <name type="scientific">marine metagenome</name>
    <dbReference type="NCBI Taxonomy" id="408172"/>
    <lineage>
        <taxon>unclassified sequences</taxon>
        <taxon>metagenomes</taxon>
        <taxon>ecological metagenomes</taxon>
    </lineage>
</organism>
<dbReference type="InterPro" id="IPR050308">
    <property type="entry name" value="MukB/SMC"/>
</dbReference>
<dbReference type="Pfam" id="PF02463">
    <property type="entry name" value="SMC_N"/>
    <property type="match status" value="1"/>
</dbReference>
<keyword evidence="2" id="KW-0238">DNA-binding</keyword>
<dbReference type="Gene3D" id="3.40.50.300">
    <property type="entry name" value="P-loop containing nucleotide triphosphate hydrolases"/>
    <property type="match status" value="1"/>
</dbReference>
<dbReference type="SUPFAM" id="SSF52540">
    <property type="entry name" value="P-loop containing nucleoside triphosphate hydrolases"/>
    <property type="match status" value="1"/>
</dbReference>
<accession>A0A382W069</accession>
<dbReference type="AlphaFoldDB" id="A0A382W069"/>
<feature type="non-terminal residue" evidence="4">
    <location>
        <position position="70"/>
    </location>
</feature>
<protein>
    <recommendedName>
        <fullName evidence="3">RecF/RecN/SMC N-terminal domain-containing protein</fullName>
    </recommendedName>
</protein>
<dbReference type="EMBL" id="UINC01155968">
    <property type="protein sequence ID" value="SVD52129.1"/>
    <property type="molecule type" value="Genomic_DNA"/>
</dbReference>
<reference evidence="4" key="1">
    <citation type="submission" date="2018-05" db="EMBL/GenBank/DDBJ databases">
        <authorList>
            <person name="Lanie J.A."/>
            <person name="Ng W.-L."/>
            <person name="Kazmierczak K.M."/>
            <person name="Andrzejewski T.M."/>
            <person name="Davidsen T.M."/>
            <person name="Wayne K.J."/>
            <person name="Tettelin H."/>
            <person name="Glass J.I."/>
            <person name="Rusch D."/>
            <person name="Podicherti R."/>
            <person name="Tsui H.-C.T."/>
            <person name="Winkler M.E."/>
        </authorList>
    </citation>
    <scope>NUCLEOTIDE SEQUENCE</scope>
</reference>
<dbReference type="InterPro" id="IPR027417">
    <property type="entry name" value="P-loop_NTPase"/>
</dbReference>
<name>A0A382W069_9ZZZZ</name>
<proteinExistence type="predicted"/>